<feature type="transmembrane region" description="Helical" evidence="1">
    <location>
        <begin position="35"/>
        <end position="59"/>
    </location>
</feature>
<evidence type="ECO:0008006" key="5">
    <source>
        <dbReference type="Google" id="ProtNLM"/>
    </source>
</evidence>
<accession>A0A017HAN3</accession>
<feature type="chain" id="PRO_5001492382" description="SHOCT domain-containing protein" evidence="2">
    <location>
        <begin position="20"/>
        <end position="101"/>
    </location>
</feature>
<dbReference type="RefSeq" id="WP_017927522.1">
    <property type="nucleotide sequence ID" value="NZ_KK088653.1"/>
</dbReference>
<evidence type="ECO:0000256" key="1">
    <source>
        <dbReference type="SAM" id="Phobius"/>
    </source>
</evidence>
<proteinExistence type="predicted"/>
<dbReference type="STRING" id="1122180.Lokhon_03085"/>
<keyword evidence="1" id="KW-0812">Transmembrane</keyword>
<gene>
    <name evidence="3" type="ORF">Lokhon_03085</name>
</gene>
<dbReference type="Proteomes" id="UP000025047">
    <property type="component" value="Unassembled WGS sequence"/>
</dbReference>
<keyword evidence="2" id="KW-0732">Signal</keyword>
<reference evidence="3 4" key="1">
    <citation type="submission" date="2013-03" db="EMBL/GenBank/DDBJ databases">
        <authorList>
            <person name="Fiebig A."/>
            <person name="Goeker M."/>
            <person name="Klenk H.-P.P."/>
        </authorList>
    </citation>
    <scope>NUCLEOTIDE SEQUENCE [LARGE SCALE GENOMIC DNA]</scope>
    <source>
        <strain evidence="3 4">DSM 17492</strain>
    </source>
</reference>
<feature type="signal peptide" evidence="2">
    <location>
        <begin position="1"/>
        <end position="19"/>
    </location>
</feature>
<dbReference type="OrthoDB" id="1123500at2"/>
<dbReference type="HOGENOM" id="CLU_159099_1_1_5"/>
<dbReference type="EMBL" id="APGJ01000007">
    <property type="protein sequence ID" value="EYD71436.1"/>
    <property type="molecule type" value="Genomic_DNA"/>
</dbReference>
<keyword evidence="1" id="KW-0472">Membrane</keyword>
<dbReference type="eggNOG" id="ENOG5032Y1J">
    <property type="taxonomic scope" value="Bacteria"/>
</dbReference>
<keyword evidence="1" id="KW-1133">Transmembrane helix</keyword>
<evidence type="ECO:0000256" key="2">
    <source>
        <dbReference type="SAM" id="SignalP"/>
    </source>
</evidence>
<dbReference type="AlphaFoldDB" id="A0A017HAN3"/>
<comment type="caution">
    <text evidence="3">The sequence shown here is derived from an EMBL/GenBank/DDBJ whole genome shotgun (WGS) entry which is preliminary data.</text>
</comment>
<keyword evidence="4" id="KW-1185">Reference proteome</keyword>
<dbReference type="PATRIC" id="fig|1122180.6.peg.3071"/>
<evidence type="ECO:0000313" key="3">
    <source>
        <dbReference type="EMBL" id="EYD71436.1"/>
    </source>
</evidence>
<organism evidence="3 4">
    <name type="scientific">Limimaricola hongkongensis DSM 17492</name>
    <dbReference type="NCBI Taxonomy" id="1122180"/>
    <lineage>
        <taxon>Bacteria</taxon>
        <taxon>Pseudomonadati</taxon>
        <taxon>Pseudomonadota</taxon>
        <taxon>Alphaproteobacteria</taxon>
        <taxon>Rhodobacterales</taxon>
        <taxon>Paracoccaceae</taxon>
        <taxon>Limimaricola</taxon>
    </lineage>
</organism>
<evidence type="ECO:0000313" key="4">
    <source>
        <dbReference type="Proteomes" id="UP000025047"/>
    </source>
</evidence>
<name>A0A017HAN3_9RHOB</name>
<protein>
    <recommendedName>
        <fullName evidence="5">SHOCT domain-containing protein</fullName>
    </recommendedName>
</protein>
<sequence length="101" mass="10843">MKRFAIGLLPSLFATAARADPGDYDHMMGWGSGGFGMIFGPVLWLIVLGLVVAGVIWLVRRLDEGAGPGRKSGALAELDLRLARGEIDTEEYASRKRLLGA</sequence>